<keyword evidence="3" id="KW-1185">Reference proteome</keyword>
<dbReference type="Proteomes" id="UP001228113">
    <property type="component" value="Chromosome"/>
</dbReference>
<feature type="transmembrane region" description="Helical" evidence="1">
    <location>
        <begin position="109"/>
        <end position="132"/>
    </location>
</feature>
<reference evidence="2" key="1">
    <citation type="journal article" date="2023" name="Int. J. Syst. Evol. Microbiol.">
        <title>Mesoterricola silvestris gen. nov., sp. nov., Mesoterricola sediminis sp. nov., Geothrix oryzae sp. nov., Geothrix edaphica sp. nov., Geothrix rubra sp. nov., and Geothrix limicola sp. nov., six novel members of Acidobacteriota isolated from soils.</title>
        <authorList>
            <person name="Itoh H."/>
            <person name="Sugisawa Y."/>
            <person name="Mise K."/>
            <person name="Xu Z."/>
            <person name="Kuniyasu M."/>
            <person name="Ushijima N."/>
            <person name="Kawano K."/>
            <person name="Kobayashi E."/>
            <person name="Shiratori Y."/>
            <person name="Masuda Y."/>
            <person name="Senoo K."/>
        </authorList>
    </citation>
    <scope>NUCLEOTIDE SEQUENCE</scope>
    <source>
        <strain evidence="2">W786</strain>
    </source>
</reference>
<proteinExistence type="predicted"/>
<keyword evidence="1" id="KW-1133">Transmembrane helix</keyword>
<accession>A0AA48H3U6</accession>
<sequence>MAGRLENPVPESASHRQFCRTHLRFALLMLIVALLAGISFQESGRKVLVTAEVPAGAHLEFILSLALVHGHLVVMGVLLPLAFTWMLHLAGVLGLGTVPPRALAWGTRLYLPGVCLTSLLMLVKGYHLVLGVRHGHTDFAALNASFLGGSHALRVAAFGFAHALMGGGLVLLAWAFWKALGSRQAA</sequence>
<dbReference type="AlphaFoldDB" id="A0AA48H3U6"/>
<keyword evidence="1" id="KW-0472">Membrane</keyword>
<evidence type="ECO:0000313" key="2">
    <source>
        <dbReference type="EMBL" id="BDU75493.1"/>
    </source>
</evidence>
<gene>
    <name evidence="2" type="ORF">METESE_04510</name>
</gene>
<name>A0AA48H3U6_9BACT</name>
<protein>
    <submittedName>
        <fullName evidence="2">Uncharacterized protein</fullName>
    </submittedName>
</protein>
<keyword evidence="1" id="KW-0812">Transmembrane</keyword>
<dbReference type="EMBL" id="AP027081">
    <property type="protein sequence ID" value="BDU75493.1"/>
    <property type="molecule type" value="Genomic_DNA"/>
</dbReference>
<evidence type="ECO:0000256" key="1">
    <source>
        <dbReference type="SAM" id="Phobius"/>
    </source>
</evidence>
<organism evidence="2 3">
    <name type="scientific">Mesoterricola sediminis</name>
    <dbReference type="NCBI Taxonomy" id="2927980"/>
    <lineage>
        <taxon>Bacteria</taxon>
        <taxon>Pseudomonadati</taxon>
        <taxon>Acidobacteriota</taxon>
        <taxon>Holophagae</taxon>
        <taxon>Holophagales</taxon>
        <taxon>Holophagaceae</taxon>
        <taxon>Mesoterricola</taxon>
    </lineage>
</organism>
<evidence type="ECO:0000313" key="3">
    <source>
        <dbReference type="Proteomes" id="UP001228113"/>
    </source>
</evidence>
<feature type="transmembrane region" description="Helical" evidence="1">
    <location>
        <begin position="61"/>
        <end position="88"/>
    </location>
</feature>
<dbReference type="KEGG" id="msea:METESE_04510"/>
<feature type="transmembrane region" description="Helical" evidence="1">
    <location>
        <begin position="21"/>
        <end position="41"/>
    </location>
</feature>
<feature type="transmembrane region" description="Helical" evidence="1">
    <location>
        <begin position="152"/>
        <end position="177"/>
    </location>
</feature>